<dbReference type="Gene3D" id="3.10.180.10">
    <property type="entry name" value="2,3-Dihydroxybiphenyl 1,2-Dioxygenase, domain 1"/>
    <property type="match status" value="2"/>
</dbReference>
<dbReference type="InterPro" id="IPR037523">
    <property type="entry name" value="VOC_core"/>
</dbReference>
<dbReference type="InterPro" id="IPR029068">
    <property type="entry name" value="Glyas_Bleomycin-R_OHBP_Dase"/>
</dbReference>
<dbReference type="EMBL" id="LT629799">
    <property type="protein sequence ID" value="SDV00028.1"/>
    <property type="molecule type" value="Genomic_DNA"/>
</dbReference>
<dbReference type="RefSeq" id="WP_091076575.1">
    <property type="nucleotide sequence ID" value="NZ_LT629799.1"/>
</dbReference>
<proteinExistence type="predicted"/>
<feature type="domain" description="VOC" evidence="1">
    <location>
        <begin position="140"/>
        <end position="256"/>
    </location>
</feature>
<reference evidence="3" key="1">
    <citation type="submission" date="2016-10" db="EMBL/GenBank/DDBJ databases">
        <authorList>
            <person name="Varghese N."/>
            <person name="Submissions S."/>
        </authorList>
    </citation>
    <scope>NUCLEOTIDE SEQUENCE [LARGE SCALE GENOMIC DNA]</scope>
    <source>
        <strain evidence="3">DSM 21743</strain>
    </source>
</reference>
<sequence length="265" mass="27956">MTTRSTPFPPGAPCWVDLFTSDPERSQAFYAAVLGWEFADQGEAYGGYTLATSDGANVAGLMRNSGDSGTPDTWSTYLATADAEATVARAVEAGATVLAPPLRVGDLGTMAVLVDPAGAVVGVWQAGRHTGFGRHAEPGSVVWAEVHSKGFGASREFYEHVFGWDLEVTSDEDDFRYLTAKVDQTEVAGLMDSARILPDAVPSHWAVYLGVDDVDAAQRVAEEHGATVLMGATDTPFGRIADLLDPTGAPFKLHSSSLLNPPPGL</sequence>
<gene>
    <name evidence="2" type="ORF">SAMN04488544_3252</name>
</gene>
<dbReference type="STRING" id="546874.SAMN04488544_3252"/>
<accession>A0A1H2N467</accession>
<name>A0A1H2N467_9ACTN</name>
<dbReference type="PANTHER" id="PTHR33993">
    <property type="entry name" value="GLYOXALASE-RELATED"/>
    <property type="match status" value="1"/>
</dbReference>
<evidence type="ECO:0000259" key="1">
    <source>
        <dbReference type="PROSITE" id="PS51819"/>
    </source>
</evidence>
<dbReference type="InterPro" id="IPR004360">
    <property type="entry name" value="Glyas_Fos-R_dOase_dom"/>
</dbReference>
<dbReference type="PANTHER" id="PTHR33993:SF10">
    <property type="entry name" value="CONSERVED PROTEIN"/>
    <property type="match status" value="1"/>
</dbReference>
<dbReference type="CDD" id="cd07247">
    <property type="entry name" value="SgaA_N_like"/>
    <property type="match status" value="2"/>
</dbReference>
<dbReference type="Pfam" id="PF00903">
    <property type="entry name" value="Glyoxalase"/>
    <property type="match status" value="2"/>
</dbReference>
<dbReference type="PROSITE" id="PS51819">
    <property type="entry name" value="VOC"/>
    <property type="match status" value="2"/>
</dbReference>
<evidence type="ECO:0000313" key="3">
    <source>
        <dbReference type="Proteomes" id="UP000198825"/>
    </source>
</evidence>
<keyword evidence="3" id="KW-1185">Reference proteome</keyword>
<dbReference type="InterPro" id="IPR052164">
    <property type="entry name" value="Anthracycline_SecMetBiosynth"/>
</dbReference>
<dbReference type="OrthoDB" id="9793039at2"/>
<dbReference type="AlphaFoldDB" id="A0A1H2N467"/>
<dbReference type="SUPFAM" id="SSF54593">
    <property type="entry name" value="Glyoxalase/Bleomycin resistance protein/Dihydroxybiphenyl dioxygenase"/>
    <property type="match status" value="2"/>
</dbReference>
<protein>
    <recommendedName>
        <fullName evidence="1">VOC domain-containing protein</fullName>
    </recommendedName>
</protein>
<feature type="domain" description="VOC" evidence="1">
    <location>
        <begin position="12"/>
        <end position="126"/>
    </location>
</feature>
<organism evidence="2 3">
    <name type="scientific">Microlunatus sagamiharensis</name>
    <dbReference type="NCBI Taxonomy" id="546874"/>
    <lineage>
        <taxon>Bacteria</taxon>
        <taxon>Bacillati</taxon>
        <taxon>Actinomycetota</taxon>
        <taxon>Actinomycetes</taxon>
        <taxon>Propionibacteriales</taxon>
        <taxon>Propionibacteriaceae</taxon>
        <taxon>Microlunatus</taxon>
    </lineage>
</organism>
<evidence type="ECO:0000313" key="2">
    <source>
        <dbReference type="EMBL" id="SDV00028.1"/>
    </source>
</evidence>
<dbReference type="Proteomes" id="UP000198825">
    <property type="component" value="Chromosome I"/>
</dbReference>